<reference evidence="2" key="3">
    <citation type="submission" date="2015-06" db="UniProtKB">
        <authorList>
            <consortium name="EnsemblMetazoa"/>
        </authorList>
    </citation>
    <scope>IDENTIFICATION</scope>
</reference>
<evidence type="ECO:0000313" key="3">
    <source>
        <dbReference type="Proteomes" id="UP000014760"/>
    </source>
</evidence>
<evidence type="ECO:0000313" key="2">
    <source>
        <dbReference type="EnsemblMetazoa" id="CapteP193178"/>
    </source>
</evidence>
<reference evidence="3" key="1">
    <citation type="submission" date="2012-12" db="EMBL/GenBank/DDBJ databases">
        <authorList>
            <person name="Hellsten U."/>
            <person name="Grimwood J."/>
            <person name="Chapman J.A."/>
            <person name="Shapiro H."/>
            <person name="Aerts A."/>
            <person name="Otillar R.P."/>
            <person name="Terry A.Y."/>
            <person name="Boore J.L."/>
            <person name="Simakov O."/>
            <person name="Marletaz F."/>
            <person name="Cho S.-J."/>
            <person name="Edsinger-Gonzales E."/>
            <person name="Havlak P."/>
            <person name="Kuo D.-H."/>
            <person name="Larsson T."/>
            <person name="Lv J."/>
            <person name="Arendt D."/>
            <person name="Savage R."/>
            <person name="Osoegawa K."/>
            <person name="de Jong P."/>
            <person name="Lindberg D.R."/>
            <person name="Seaver E.C."/>
            <person name="Weisblat D.A."/>
            <person name="Putnam N.H."/>
            <person name="Grigoriev I.V."/>
            <person name="Rokhsar D.S."/>
        </authorList>
    </citation>
    <scope>NUCLEOTIDE SEQUENCE</scope>
    <source>
        <strain evidence="3">I ESC-2004</strain>
    </source>
</reference>
<organism evidence="1">
    <name type="scientific">Capitella teleta</name>
    <name type="common">Polychaete worm</name>
    <dbReference type="NCBI Taxonomy" id="283909"/>
    <lineage>
        <taxon>Eukaryota</taxon>
        <taxon>Metazoa</taxon>
        <taxon>Spiralia</taxon>
        <taxon>Lophotrochozoa</taxon>
        <taxon>Annelida</taxon>
        <taxon>Polychaeta</taxon>
        <taxon>Sedentaria</taxon>
        <taxon>Scolecida</taxon>
        <taxon>Capitellidae</taxon>
        <taxon>Capitella</taxon>
    </lineage>
</organism>
<dbReference type="EMBL" id="AMQN01001118">
    <property type="status" value="NOT_ANNOTATED_CDS"/>
    <property type="molecule type" value="Genomic_DNA"/>
</dbReference>
<proteinExistence type="predicted"/>
<gene>
    <name evidence="1" type="ORF">CAPTEDRAFT_193178</name>
</gene>
<name>R7UNK0_CAPTE</name>
<protein>
    <submittedName>
        <fullName evidence="1 2">Uncharacterized protein</fullName>
    </submittedName>
</protein>
<reference evidence="1 3" key="2">
    <citation type="journal article" date="2013" name="Nature">
        <title>Insights into bilaterian evolution from three spiralian genomes.</title>
        <authorList>
            <person name="Simakov O."/>
            <person name="Marletaz F."/>
            <person name="Cho S.J."/>
            <person name="Edsinger-Gonzales E."/>
            <person name="Havlak P."/>
            <person name="Hellsten U."/>
            <person name="Kuo D.H."/>
            <person name="Larsson T."/>
            <person name="Lv J."/>
            <person name="Arendt D."/>
            <person name="Savage R."/>
            <person name="Osoegawa K."/>
            <person name="de Jong P."/>
            <person name="Grimwood J."/>
            <person name="Chapman J.A."/>
            <person name="Shapiro H."/>
            <person name="Aerts A."/>
            <person name="Otillar R.P."/>
            <person name="Terry A.Y."/>
            <person name="Boore J.L."/>
            <person name="Grigoriev I.V."/>
            <person name="Lindberg D.R."/>
            <person name="Seaver E.C."/>
            <person name="Weisblat D.A."/>
            <person name="Putnam N.H."/>
            <person name="Rokhsar D.S."/>
        </authorList>
    </citation>
    <scope>NUCLEOTIDE SEQUENCE</scope>
    <source>
        <strain evidence="1 3">I ESC-2004</strain>
    </source>
</reference>
<dbReference type="HOGENOM" id="CLU_1940091_0_0_1"/>
<keyword evidence="3" id="KW-1185">Reference proteome</keyword>
<dbReference type="EnsemblMetazoa" id="CapteT193178">
    <property type="protein sequence ID" value="CapteP193178"/>
    <property type="gene ID" value="CapteG193178"/>
</dbReference>
<accession>R7UNK0</accession>
<dbReference type="EMBL" id="KB299619">
    <property type="protein sequence ID" value="ELU07805.1"/>
    <property type="molecule type" value="Genomic_DNA"/>
</dbReference>
<evidence type="ECO:0000313" key="1">
    <source>
        <dbReference type="EMBL" id="ELU07805.1"/>
    </source>
</evidence>
<dbReference type="AlphaFoldDB" id="R7UNK0"/>
<dbReference type="Proteomes" id="UP000014760">
    <property type="component" value="Unassembled WGS sequence"/>
</dbReference>
<sequence length="130" mass="14597">MASFRCLVALSPPPRPPSSDTEFQEPESLHVVHWDGVVPPLSGYQASIGDAPLLTTSTPRDPTFLYAGWESSKVKQHDLMNRRLSCRDPQAPRLSPVMVEKPDDLADLDKIRIMQEYYIQCIYVPGTITN</sequence>